<proteinExistence type="predicted"/>
<reference evidence="2 3" key="1">
    <citation type="submission" date="2023-02" db="EMBL/GenBank/DDBJ databases">
        <title>LHISI_Scaffold_Assembly.</title>
        <authorList>
            <person name="Stuart O.P."/>
            <person name="Cleave R."/>
            <person name="Magrath M.J.L."/>
            <person name="Mikheyev A.S."/>
        </authorList>
    </citation>
    <scope>NUCLEOTIDE SEQUENCE [LARGE SCALE GENOMIC DNA]</scope>
    <source>
        <strain evidence="2">Daus_M_001</strain>
        <tissue evidence="2">Leg muscle</tissue>
    </source>
</reference>
<protein>
    <submittedName>
        <fullName evidence="2">Uncharacterized protein</fullName>
    </submittedName>
</protein>
<gene>
    <name evidence="2" type="ORF">PR048_012214</name>
</gene>
<accession>A0ABQ9HNS7</accession>
<name>A0ABQ9HNS7_9NEOP</name>
<feature type="region of interest" description="Disordered" evidence="1">
    <location>
        <begin position="47"/>
        <end position="70"/>
    </location>
</feature>
<dbReference type="Proteomes" id="UP001159363">
    <property type="component" value="Chromosome X"/>
</dbReference>
<feature type="compositionally biased region" description="Basic and acidic residues" evidence="1">
    <location>
        <begin position="47"/>
        <end position="61"/>
    </location>
</feature>
<comment type="caution">
    <text evidence="2">The sequence shown here is derived from an EMBL/GenBank/DDBJ whole genome shotgun (WGS) entry which is preliminary data.</text>
</comment>
<evidence type="ECO:0000256" key="1">
    <source>
        <dbReference type="SAM" id="MobiDB-lite"/>
    </source>
</evidence>
<keyword evidence="3" id="KW-1185">Reference proteome</keyword>
<dbReference type="EMBL" id="JARBHB010000004">
    <property type="protein sequence ID" value="KAJ8886008.1"/>
    <property type="molecule type" value="Genomic_DNA"/>
</dbReference>
<evidence type="ECO:0000313" key="2">
    <source>
        <dbReference type="EMBL" id="KAJ8886008.1"/>
    </source>
</evidence>
<organism evidence="2 3">
    <name type="scientific">Dryococelus australis</name>
    <dbReference type="NCBI Taxonomy" id="614101"/>
    <lineage>
        <taxon>Eukaryota</taxon>
        <taxon>Metazoa</taxon>
        <taxon>Ecdysozoa</taxon>
        <taxon>Arthropoda</taxon>
        <taxon>Hexapoda</taxon>
        <taxon>Insecta</taxon>
        <taxon>Pterygota</taxon>
        <taxon>Neoptera</taxon>
        <taxon>Polyneoptera</taxon>
        <taxon>Phasmatodea</taxon>
        <taxon>Verophasmatodea</taxon>
        <taxon>Anareolatae</taxon>
        <taxon>Phasmatidae</taxon>
        <taxon>Eurycanthinae</taxon>
        <taxon>Dryococelus</taxon>
    </lineage>
</organism>
<evidence type="ECO:0000313" key="3">
    <source>
        <dbReference type="Proteomes" id="UP001159363"/>
    </source>
</evidence>
<sequence length="70" mass="8303">METKPHLEPITKDPLDSVHCAQQEYYPYLESEKRKKELEAQKLIEEVEREETHSYSRKEKASNIGRRKGS</sequence>